<comment type="similarity">
    <text evidence="2">Belongs to the AHA1 family.</text>
</comment>
<comment type="subcellular location">
    <subcellularLocation>
        <location evidence="1 9">Nucleus</location>
    </subcellularLocation>
</comment>
<dbReference type="InterPro" id="IPR015310">
    <property type="entry name" value="AHSA1-like_N"/>
</dbReference>
<dbReference type="GO" id="GO:0051087">
    <property type="term" value="F:protein-folding chaperone binding"/>
    <property type="evidence" value="ECO:0007669"/>
    <property type="project" value="InterPro"/>
</dbReference>
<feature type="binding site" evidence="9">
    <location>
        <position position="80"/>
    </location>
    <ligand>
        <name>Zn(2+)</name>
        <dbReference type="ChEBI" id="CHEBI:29105"/>
    </ligand>
</feature>
<feature type="domain" description="Activator of Hsp90 ATPase AHSA1-like N-terminal" evidence="11">
    <location>
        <begin position="266"/>
        <end position="404"/>
    </location>
</feature>
<keyword evidence="5 9" id="KW-0747">Spliceosome</keyword>
<keyword evidence="4 9" id="KW-0479">Metal-binding</keyword>
<evidence type="ECO:0000256" key="6">
    <source>
        <dbReference type="ARBA" id="ARBA00022833"/>
    </source>
</evidence>
<comment type="caution">
    <text evidence="12">The sequence shown here is derived from an EMBL/GenBank/DDBJ whole genome shotgun (WGS) entry which is preliminary data.</text>
</comment>
<protein>
    <recommendedName>
        <fullName evidence="9">Splicing factor YJU2</fullName>
    </recommendedName>
</protein>
<feature type="region of interest" description="Disordered" evidence="10">
    <location>
        <begin position="408"/>
        <end position="445"/>
    </location>
</feature>
<dbReference type="PANTHER" id="PTHR12111:SF1">
    <property type="entry name" value="SPLICING FACTOR YJU2"/>
    <property type="match status" value="1"/>
</dbReference>
<feature type="binding site" evidence="9">
    <location>
        <position position="83"/>
    </location>
    <ligand>
        <name>Zn(2+)</name>
        <dbReference type="ChEBI" id="CHEBI:29105"/>
    </ligand>
</feature>
<dbReference type="Proteomes" id="UP001362999">
    <property type="component" value="Unassembled WGS sequence"/>
</dbReference>
<dbReference type="GO" id="GO:0071006">
    <property type="term" value="C:U2-type catalytic step 1 spliceosome"/>
    <property type="evidence" value="ECO:0007669"/>
    <property type="project" value="UniProtKB-UniRule"/>
</dbReference>
<dbReference type="InterPro" id="IPR023393">
    <property type="entry name" value="START-like_dom_sf"/>
</dbReference>
<dbReference type="InterPro" id="IPR043701">
    <property type="entry name" value="Yju2"/>
</dbReference>
<dbReference type="InterPro" id="IPR013538">
    <property type="entry name" value="ASHA1/2-like_C"/>
</dbReference>
<dbReference type="Pfam" id="PF09229">
    <property type="entry name" value="Aha1_N"/>
    <property type="match status" value="1"/>
</dbReference>
<keyword evidence="3" id="KW-0507">mRNA processing</keyword>
<dbReference type="SUPFAM" id="SSF55961">
    <property type="entry name" value="Bet v1-like"/>
    <property type="match status" value="1"/>
</dbReference>
<keyword evidence="8 9" id="KW-0539">Nucleus</keyword>
<proteinExistence type="inferred from homology"/>
<feature type="binding site" evidence="9">
    <location>
        <position position="46"/>
    </location>
    <ligand>
        <name>Zn(2+)</name>
        <dbReference type="ChEBI" id="CHEBI:29105"/>
    </ligand>
</feature>
<evidence type="ECO:0000256" key="1">
    <source>
        <dbReference type="ARBA" id="ARBA00004123"/>
    </source>
</evidence>
<dbReference type="GO" id="GO:0046872">
    <property type="term" value="F:metal ion binding"/>
    <property type="evidence" value="ECO:0007669"/>
    <property type="project" value="UniProtKB-KW"/>
</dbReference>
<evidence type="ECO:0000313" key="13">
    <source>
        <dbReference type="Proteomes" id="UP001362999"/>
    </source>
</evidence>
<evidence type="ECO:0000256" key="9">
    <source>
        <dbReference type="HAMAP-Rule" id="MF_03226"/>
    </source>
</evidence>
<evidence type="ECO:0000256" key="5">
    <source>
        <dbReference type="ARBA" id="ARBA00022728"/>
    </source>
</evidence>
<dbReference type="GO" id="GO:0000349">
    <property type="term" value="P:generation of catalytic spliceosome for first transesterification step"/>
    <property type="evidence" value="ECO:0007669"/>
    <property type="project" value="UniProtKB-UniRule"/>
</dbReference>
<keyword evidence="6 9" id="KW-0862">Zinc</keyword>
<keyword evidence="7" id="KW-0508">mRNA splicing</keyword>
<gene>
    <name evidence="12" type="ORF">R3P38DRAFT_3304025</name>
</gene>
<evidence type="ECO:0000256" key="8">
    <source>
        <dbReference type="ARBA" id="ARBA00023242"/>
    </source>
</evidence>
<feature type="region of interest" description="Disordered" evidence="10">
    <location>
        <begin position="190"/>
        <end position="214"/>
    </location>
</feature>
<dbReference type="SUPFAM" id="SSF103111">
    <property type="entry name" value="Activator of Hsp90 ATPase, Aha1"/>
    <property type="match status" value="1"/>
</dbReference>
<reference evidence="12 13" key="1">
    <citation type="journal article" date="2024" name="J Genomics">
        <title>Draft genome sequencing and assembly of Favolaschia claudopus CIRM-BRFM 2984 isolated from oak limbs.</title>
        <authorList>
            <person name="Navarro D."/>
            <person name="Drula E."/>
            <person name="Chaduli D."/>
            <person name="Cazenave R."/>
            <person name="Ahrendt S."/>
            <person name="Wang J."/>
            <person name="Lipzen A."/>
            <person name="Daum C."/>
            <person name="Barry K."/>
            <person name="Grigoriev I.V."/>
            <person name="Favel A."/>
            <person name="Rosso M.N."/>
            <person name="Martin F."/>
        </authorList>
    </citation>
    <scope>NUCLEOTIDE SEQUENCE [LARGE SCALE GENOMIC DNA]</scope>
    <source>
        <strain evidence="12 13">CIRM-BRFM 2984</strain>
    </source>
</reference>
<dbReference type="EMBL" id="JAWWNJ010000004">
    <property type="protein sequence ID" value="KAK7057552.1"/>
    <property type="molecule type" value="Genomic_DNA"/>
</dbReference>
<dbReference type="InterPro" id="IPR036338">
    <property type="entry name" value="Aha1"/>
</dbReference>
<sequence length="583" mass="63686">MAERKVLNKYFPPDFDPDLIPRRRGPKNSQQVVRLMAPFSMRCNTCGEYIYKGKKFNARKETVDGEDYYGIKIFRFYIKCTLCSAEITFKTDPKNTDYAAEHGASRNFEPWREEAEVEENRTTDSKREMDILDALQDIRARNARNERVGNATSVDLLARIGIEELENEEDLERKRIEEEDEKLVREVFAKVPMSASSSSRPADGGDSSPDPPPAVITVKRKADDVEPDLLSLLPDSARSLISAKTSALHTVKKAKVDNKKSLGIVNKNVTRWGKEWFERELTTISITGKGTEVVSISSVTDVDGDVELGQRKSKLITIFDCKVVCAWTGTTSDGTEVKGTLTIPEVSHEITLDGLSDYVYNWSLTTPSSPEVDAIFSLAKSRIPTALEAKFAEFAAALVDTHGRDLTVSGDPSRSATPNPAASTSDASAGASAAAPAAPKPVEKKSNVNTTKITVEGSFMAAADDLFGLLTDEKRIPTWTRAAAQSAAKVDTEYSLFGGGVKGKYVSLTPPTEIVQTWALQSPTWPSGHYATLTTTIAQGSDSSTVTFVLNGVPTGMEDEIKRNIEGYYIQGFKSIGLGSSLS</sequence>
<evidence type="ECO:0000256" key="2">
    <source>
        <dbReference type="ARBA" id="ARBA00006817"/>
    </source>
</evidence>
<dbReference type="SMART" id="SM01000">
    <property type="entry name" value="Aha1_N"/>
    <property type="match status" value="1"/>
</dbReference>
<dbReference type="Pfam" id="PF08327">
    <property type="entry name" value="AHSA1"/>
    <property type="match status" value="1"/>
</dbReference>
<feature type="binding site" evidence="9">
    <location>
        <position position="43"/>
    </location>
    <ligand>
        <name>Zn(2+)</name>
        <dbReference type="ChEBI" id="CHEBI:29105"/>
    </ligand>
</feature>
<evidence type="ECO:0000256" key="10">
    <source>
        <dbReference type="SAM" id="MobiDB-lite"/>
    </source>
</evidence>
<dbReference type="PANTHER" id="PTHR12111">
    <property type="entry name" value="SPLICING FACTOR YJU2"/>
    <property type="match status" value="1"/>
</dbReference>
<evidence type="ECO:0000256" key="7">
    <source>
        <dbReference type="ARBA" id="ARBA00023187"/>
    </source>
</evidence>
<evidence type="ECO:0000256" key="3">
    <source>
        <dbReference type="ARBA" id="ARBA00022664"/>
    </source>
</evidence>
<dbReference type="InterPro" id="IPR007590">
    <property type="entry name" value="Saf4/Yju2"/>
</dbReference>
<dbReference type="Pfam" id="PF04502">
    <property type="entry name" value="Saf4_Yju2"/>
    <property type="match status" value="1"/>
</dbReference>
<feature type="compositionally biased region" description="Low complexity" evidence="10">
    <location>
        <begin position="194"/>
        <end position="208"/>
    </location>
</feature>
<dbReference type="Gene3D" id="3.30.530.20">
    <property type="match status" value="1"/>
</dbReference>
<dbReference type="CDD" id="cd08892">
    <property type="entry name" value="SRPBCC_Aha1"/>
    <property type="match status" value="1"/>
</dbReference>
<comment type="similarity">
    <text evidence="9">Belongs to the CWC16 family. YJU2 subfamily.</text>
</comment>
<organism evidence="12 13">
    <name type="scientific">Favolaschia claudopus</name>
    <dbReference type="NCBI Taxonomy" id="2862362"/>
    <lineage>
        <taxon>Eukaryota</taxon>
        <taxon>Fungi</taxon>
        <taxon>Dikarya</taxon>
        <taxon>Basidiomycota</taxon>
        <taxon>Agaricomycotina</taxon>
        <taxon>Agaricomycetes</taxon>
        <taxon>Agaricomycetidae</taxon>
        <taxon>Agaricales</taxon>
        <taxon>Marasmiineae</taxon>
        <taxon>Mycenaceae</taxon>
        <taxon>Favolaschia</taxon>
    </lineage>
</organism>
<dbReference type="AlphaFoldDB" id="A0AAW0E045"/>
<evidence type="ECO:0000256" key="4">
    <source>
        <dbReference type="ARBA" id="ARBA00022723"/>
    </source>
</evidence>
<evidence type="ECO:0000313" key="12">
    <source>
        <dbReference type="EMBL" id="KAK7057552.1"/>
    </source>
</evidence>
<evidence type="ECO:0000259" key="11">
    <source>
        <dbReference type="SMART" id="SM01000"/>
    </source>
</evidence>
<comment type="function">
    <text evidence="9">Part of the spliceosome which catalyzes two sequential transesterification reactions, first the excision of the non-coding intron from pre-mRNA and then the ligation of the coding exons to form the mature mRNA. Plays a role in stabilizing the structure of the spliceosome catalytic core and docking of the branch helix into the active site, producing 5'-exon and lariat intron-3'-intermediates.</text>
</comment>
<dbReference type="GO" id="GO:0001671">
    <property type="term" value="F:ATPase activator activity"/>
    <property type="evidence" value="ECO:0007669"/>
    <property type="project" value="InterPro"/>
</dbReference>
<dbReference type="Gene3D" id="3.15.10.20">
    <property type="entry name" value="Activator of Hsp90 ATPase Aha1, N-terminal domain"/>
    <property type="match status" value="1"/>
</dbReference>
<comment type="subunit">
    <text evidence="9">Component of the spliceosome. Present in the activated B complex, the catalytically activated B* complex which catalyzes the branching, the catalytic step 1 C complex catalyzing the exon ligation, and the postcatalytic P complex containing the ligated exons (mRNA) and the excised lariat intron.</text>
</comment>
<feature type="compositionally biased region" description="Low complexity" evidence="10">
    <location>
        <begin position="420"/>
        <end position="437"/>
    </location>
</feature>
<name>A0AAW0E045_9AGAR</name>
<dbReference type="HAMAP" id="MF_03226">
    <property type="entry name" value="YJU2"/>
    <property type="match status" value="1"/>
</dbReference>
<accession>A0AAW0E045</accession>
<keyword evidence="13" id="KW-1185">Reference proteome</keyword>